<keyword evidence="11" id="KW-1185">Reference proteome</keyword>
<dbReference type="PRINTS" id="PR01435">
    <property type="entry name" value="NPOXDRDTASE5"/>
</dbReference>
<dbReference type="NCBIfam" id="NF005141">
    <property type="entry name" value="PRK06590.1"/>
    <property type="match status" value="1"/>
</dbReference>
<feature type="transmembrane region" description="Helical" evidence="7">
    <location>
        <begin position="455"/>
        <end position="475"/>
    </location>
</feature>
<dbReference type="Pfam" id="PF00662">
    <property type="entry name" value="Proton_antipo_N"/>
    <property type="match status" value="1"/>
</dbReference>
<dbReference type="GO" id="GO:0003954">
    <property type="term" value="F:NADH dehydrogenase activity"/>
    <property type="evidence" value="ECO:0007669"/>
    <property type="project" value="TreeGrafter"/>
</dbReference>
<feature type="domain" description="NADH:quinone oxidoreductase/Mrp antiporter transmembrane" evidence="8">
    <location>
        <begin position="197"/>
        <end position="507"/>
    </location>
</feature>
<dbReference type="GO" id="GO:0008137">
    <property type="term" value="F:NADH dehydrogenase (ubiquinone) activity"/>
    <property type="evidence" value="ECO:0007669"/>
    <property type="project" value="InterPro"/>
</dbReference>
<comment type="caution">
    <text evidence="10">The sequence shown here is derived from an EMBL/GenBank/DDBJ whole genome shotgun (WGS) entry which is preliminary data.</text>
</comment>
<keyword evidence="4 7" id="KW-0472">Membrane</keyword>
<dbReference type="GO" id="GO:0012505">
    <property type="term" value="C:endomembrane system"/>
    <property type="evidence" value="ECO:0007669"/>
    <property type="project" value="UniProtKB-SubCell"/>
</dbReference>
<keyword evidence="2 5" id="KW-0812">Transmembrane</keyword>
<evidence type="ECO:0000259" key="8">
    <source>
        <dbReference type="Pfam" id="PF00361"/>
    </source>
</evidence>
<dbReference type="PANTHER" id="PTHR42829:SF2">
    <property type="entry name" value="NADH-UBIQUINONE OXIDOREDUCTASE CHAIN 5"/>
    <property type="match status" value="1"/>
</dbReference>
<dbReference type="InterPro" id="IPR001750">
    <property type="entry name" value="ND/Mrp_TM"/>
</dbReference>
<evidence type="ECO:0000313" key="11">
    <source>
        <dbReference type="Proteomes" id="UP000287224"/>
    </source>
</evidence>
<dbReference type="PRINTS" id="PR01434">
    <property type="entry name" value="NADHDHGNASE5"/>
</dbReference>
<feature type="transmembrane region" description="Helical" evidence="7">
    <location>
        <begin position="6"/>
        <end position="25"/>
    </location>
</feature>
<dbReference type="GO" id="GO:0016020">
    <property type="term" value="C:membrane"/>
    <property type="evidence" value="ECO:0007669"/>
    <property type="project" value="UniProtKB-SubCell"/>
</dbReference>
<feature type="transmembrane region" description="Helical" evidence="7">
    <location>
        <begin position="148"/>
        <end position="166"/>
    </location>
</feature>
<feature type="transmembrane region" description="Helical" evidence="7">
    <location>
        <begin position="322"/>
        <end position="340"/>
    </location>
</feature>
<dbReference type="InterPro" id="IPR018393">
    <property type="entry name" value="NADHpl_OxRdtase_5_subgr"/>
</dbReference>
<dbReference type="OrthoDB" id="9807568at2"/>
<feature type="transmembrane region" description="Helical" evidence="7">
    <location>
        <begin position="551"/>
        <end position="570"/>
    </location>
</feature>
<feature type="transmembrane region" description="Helical" evidence="7">
    <location>
        <begin position="495"/>
        <end position="519"/>
    </location>
</feature>
<dbReference type="NCBIfam" id="TIGR01974">
    <property type="entry name" value="NDH_I_L"/>
    <property type="match status" value="1"/>
</dbReference>
<gene>
    <name evidence="10" type="ORF">KDAU_13520</name>
</gene>
<dbReference type="GO" id="GO:0042773">
    <property type="term" value="P:ATP synthesis coupled electron transport"/>
    <property type="evidence" value="ECO:0007669"/>
    <property type="project" value="InterPro"/>
</dbReference>
<organism evidence="10 11">
    <name type="scientific">Dictyobacter aurantiacus</name>
    <dbReference type="NCBI Taxonomy" id="1936993"/>
    <lineage>
        <taxon>Bacteria</taxon>
        <taxon>Bacillati</taxon>
        <taxon>Chloroflexota</taxon>
        <taxon>Ktedonobacteria</taxon>
        <taxon>Ktedonobacterales</taxon>
        <taxon>Dictyobacteraceae</taxon>
        <taxon>Dictyobacter</taxon>
    </lineage>
</organism>
<feature type="transmembrane region" description="Helical" evidence="7">
    <location>
        <begin position="178"/>
        <end position="195"/>
    </location>
</feature>
<evidence type="ECO:0000256" key="2">
    <source>
        <dbReference type="ARBA" id="ARBA00022692"/>
    </source>
</evidence>
<feature type="transmembrane region" description="Helical" evidence="7">
    <location>
        <begin position="381"/>
        <end position="401"/>
    </location>
</feature>
<dbReference type="GO" id="GO:0015990">
    <property type="term" value="P:electron transport coupled proton transport"/>
    <property type="evidence" value="ECO:0007669"/>
    <property type="project" value="TreeGrafter"/>
</dbReference>
<reference evidence="11" key="1">
    <citation type="submission" date="2018-12" db="EMBL/GenBank/DDBJ databases">
        <title>Tengunoibacter tsumagoiensis gen. nov., sp. nov., Dictyobacter kobayashii sp. nov., D. alpinus sp. nov., and D. joshuensis sp. nov. and description of Dictyobacteraceae fam. nov. within the order Ktedonobacterales isolated from Tengu-no-mugimeshi.</title>
        <authorList>
            <person name="Wang C.M."/>
            <person name="Zheng Y."/>
            <person name="Sakai Y."/>
            <person name="Toyoda A."/>
            <person name="Minakuchi Y."/>
            <person name="Abe K."/>
            <person name="Yokota A."/>
            <person name="Yabe S."/>
        </authorList>
    </citation>
    <scope>NUCLEOTIDE SEQUENCE [LARGE SCALE GENOMIC DNA]</scope>
    <source>
        <strain evidence="11">S-27</strain>
    </source>
</reference>
<feature type="transmembrane region" description="Helical" evidence="7">
    <location>
        <begin position="590"/>
        <end position="610"/>
    </location>
</feature>
<sequence>MLLYQLSWTILFAPLLAFAVIIFGTRVWDMLSRPKTAPAAHAGGHGDHASDHADPHGVEAQGTHGDERVGHAEDDDDDPKVPRLSAGAKASAYAALLIMLAACVYSWVLLFSSMTSSVLPQSGTSVFSYTWLNVANLHYDIAFHLDRLGIAMLVVVTTISLLVQFYSQGYMENSAGYARFYAYLSLFAFSMLLIIFAQNFLVIFCGWELVGLSSYLLIGFWINKRAKPEEQRPAPASANLQSFIMNRIGDVGFILGIMILFVNTGSFDFAQIQKSITSGNPLYHSTLLGVAMLLVFCGAIGKSAQFPLHTWLPSAMEGPTPVSALIHAATMVAAGVYMVARTFPLFSAAPAFAFDVVASIGAFTAFFAATIAMVQSDFKRVLAFSTISQLGYMFVGLGVAGPEFGPGPGMFHLFTHAFFKALLFLGAGSVLHGLHHAMHKEVQDVRLMGGLATRMPITAFTWLVAVLAISGFPFMSGFYSKEEIIGLSLEHGHPVIYALTLITAALTAFYMLRAFILAFGGKGGKIMGLWGGPYRGSGEVHESPLTMTIPLMLLVIPSVIAGYWTGFYQYVNVNPEAVQNLSIPTLLGTLDTWIGVVVSLAGLVFAWAVYGRIELVKINQFVQSNAVLRVLHNILYNRYYMDTLYNWITNYLILGGVSKLSQLFDVYVVDGIVNGVARGVTGLGAGARRVETGRVQTYMLGFFGGVAVLAIVVVVLITTGIK</sequence>
<dbReference type="Gene3D" id="1.20.5.2700">
    <property type="match status" value="1"/>
</dbReference>
<feature type="region of interest" description="Disordered" evidence="6">
    <location>
        <begin position="39"/>
        <end position="81"/>
    </location>
</feature>
<feature type="compositionally biased region" description="Basic and acidic residues" evidence="6">
    <location>
        <begin position="44"/>
        <end position="57"/>
    </location>
</feature>
<feature type="transmembrane region" description="Helical" evidence="7">
    <location>
        <begin position="90"/>
        <end position="110"/>
    </location>
</feature>
<feature type="domain" description="NADH-Ubiquinone oxidoreductase (complex I) chain 5 N-terminal" evidence="9">
    <location>
        <begin position="131"/>
        <end position="181"/>
    </location>
</feature>
<dbReference type="Pfam" id="PF00361">
    <property type="entry name" value="Proton_antipo_M"/>
    <property type="match status" value="1"/>
</dbReference>
<evidence type="ECO:0000256" key="4">
    <source>
        <dbReference type="ARBA" id="ARBA00023136"/>
    </source>
</evidence>
<feature type="transmembrane region" description="Helical" evidence="7">
    <location>
        <begin position="201"/>
        <end position="222"/>
    </location>
</feature>
<evidence type="ECO:0000256" key="1">
    <source>
        <dbReference type="ARBA" id="ARBA00004127"/>
    </source>
</evidence>
<comment type="subcellular location">
    <subcellularLocation>
        <location evidence="1">Endomembrane system</location>
        <topology evidence="1">Multi-pass membrane protein</topology>
    </subcellularLocation>
    <subcellularLocation>
        <location evidence="5">Membrane</location>
        <topology evidence="5">Multi-pass membrane protein</topology>
    </subcellularLocation>
</comment>
<evidence type="ECO:0000256" key="3">
    <source>
        <dbReference type="ARBA" id="ARBA00022989"/>
    </source>
</evidence>
<dbReference type="PANTHER" id="PTHR42829">
    <property type="entry name" value="NADH-UBIQUINONE OXIDOREDUCTASE CHAIN 5"/>
    <property type="match status" value="1"/>
</dbReference>
<feature type="transmembrane region" description="Helical" evidence="7">
    <location>
        <begin position="352"/>
        <end position="374"/>
    </location>
</feature>
<dbReference type="Proteomes" id="UP000287224">
    <property type="component" value="Unassembled WGS sequence"/>
</dbReference>
<evidence type="ECO:0000256" key="5">
    <source>
        <dbReference type="RuleBase" id="RU000320"/>
    </source>
</evidence>
<evidence type="ECO:0000256" key="7">
    <source>
        <dbReference type="SAM" id="Phobius"/>
    </source>
</evidence>
<dbReference type="InterPro" id="IPR001516">
    <property type="entry name" value="Proton_antipo_N"/>
</dbReference>
<protein>
    <submittedName>
        <fullName evidence="10">NADH-quinone oxidoreductase subunit L</fullName>
    </submittedName>
</protein>
<accession>A0A401ZB96</accession>
<dbReference type="InterPro" id="IPR003945">
    <property type="entry name" value="NU5C-like"/>
</dbReference>
<dbReference type="EMBL" id="BIFQ01000001">
    <property type="protein sequence ID" value="GCE04023.1"/>
    <property type="molecule type" value="Genomic_DNA"/>
</dbReference>
<feature type="transmembrane region" description="Helical" evidence="7">
    <location>
        <begin position="698"/>
        <end position="721"/>
    </location>
</feature>
<feature type="transmembrane region" description="Helical" evidence="7">
    <location>
        <begin position="413"/>
        <end position="434"/>
    </location>
</feature>
<feature type="transmembrane region" description="Helical" evidence="7">
    <location>
        <begin position="282"/>
        <end position="301"/>
    </location>
</feature>
<dbReference type="AlphaFoldDB" id="A0A401ZB96"/>
<name>A0A401ZB96_9CHLR</name>
<feature type="transmembrane region" description="Helical" evidence="7">
    <location>
        <begin position="243"/>
        <end position="262"/>
    </location>
</feature>
<evidence type="ECO:0000256" key="6">
    <source>
        <dbReference type="SAM" id="MobiDB-lite"/>
    </source>
</evidence>
<proteinExistence type="predicted"/>
<evidence type="ECO:0000313" key="10">
    <source>
        <dbReference type="EMBL" id="GCE04023.1"/>
    </source>
</evidence>
<dbReference type="RefSeq" id="WP_126595219.1">
    <property type="nucleotide sequence ID" value="NZ_BIFQ01000001.1"/>
</dbReference>
<evidence type="ECO:0000259" key="9">
    <source>
        <dbReference type="Pfam" id="PF00662"/>
    </source>
</evidence>
<keyword evidence="3 7" id="KW-1133">Transmembrane helix</keyword>